<protein>
    <submittedName>
        <fullName evidence="1">Uncharacterized protein</fullName>
    </submittedName>
</protein>
<evidence type="ECO:0000313" key="1">
    <source>
        <dbReference type="EMBL" id="QPS81688.1"/>
    </source>
</evidence>
<name>A0A7T2YT84_9BURK</name>
<keyword evidence="2" id="KW-1185">Reference proteome</keyword>
<gene>
    <name evidence="1" type="ORF">I6G47_00970</name>
</gene>
<evidence type="ECO:0000313" key="2">
    <source>
        <dbReference type="Proteomes" id="UP000595064"/>
    </source>
</evidence>
<dbReference type="AlphaFoldDB" id="A0A7T2YT84"/>
<dbReference type="RefSeq" id="WP_016453345.1">
    <property type="nucleotide sequence ID" value="NZ_CP065748.1"/>
</dbReference>
<dbReference type="Proteomes" id="UP000595064">
    <property type="component" value="Chromosome"/>
</dbReference>
<reference evidence="1 2" key="1">
    <citation type="submission" date="2020-12" db="EMBL/GenBank/DDBJ databases">
        <title>FDA dAtabase for Regulatory Grade micrObial Sequences (FDA-ARGOS): Supporting development and validation of Infectious Disease Dx tests.</title>
        <authorList>
            <person name="Sproer C."/>
            <person name="Gronow S."/>
            <person name="Severitt S."/>
            <person name="Schroder I."/>
            <person name="Tallon L."/>
            <person name="Sadzewicz L."/>
            <person name="Zhao X."/>
            <person name="Boylan J."/>
            <person name="Ott S."/>
            <person name="Bowen H."/>
            <person name="Vavikolanu K."/>
            <person name="Mehta A."/>
            <person name="Aluvathingal J."/>
            <person name="Nadendla S."/>
            <person name="Lowell S."/>
            <person name="Myers T."/>
            <person name="Yan Y."/>
            <person name="Sichtig H."/>
        </authorList>
    </citation>
    <scope>NUCLEOTIDE SEQUENCE [LARGE SCALE GENOMIC DNA]</scope>
    <source>
        <strain evidence="1 2">FDAARGOS_890</strain>
    </source>
</reference>
<accession>A0A7T2YT84</accession>
<proteinExistence type="predicted"/>
<organism evidence="1 2">
    <name type="scientific">Delftia lacustris</name>
    <dbReference type="NCBI Taxonomy" id="558537"/>
    <lineage>
        <taxon>Bacteria</taxon>
        <taxon>Pseudomonadati</taxon>
        <taxon>Pseudomonadota</taxon>
        <taxon>Betaproteobacteria</taxon>
        <taxon>Burkholderiales</taxon>
        <taxon>Comamonadaceae</taxon>
        <taxon>Delftia</taxon>
    </lineage>
</organism>
<dbReference type="EMBL" id="CP065748">
    <property type="protein sequence ID" value="QPS81688.1"/>
    <property type="molecule type" value="Genomic_DNA"/>
</dbReference>
<dbReference type="KEGG" id="dla:I6G47_00970"/>
<sequence length="344" mass="36299">MDLFSNNAETVLASALTNDSGDPGYGTIVTTGAGLDGFANPSGTRSLRATITDATMPGQWEVVRIRQIDGVNLVVDRGIELPWDAGGPMAWPAGAKVSVRLTAGMLESFMQMQESGFFGQVLSGADRFAALGYPALKSAWPQLLANPTSDWHRAGNGLPIVGGSMFVDLGTPPAWAAGNFAHGDVVVPGTPDGCQYWACTNQANAVYADAVPDFQGMGTHVPLDPTYPSLGYWVPVQMPVDLLVRLEGVRIVVEEVGFIARVVTASTPPTVSIGSDLGFSDARPTRFANAVSLSQITAGGESHRIPIAVGGQLSDSLTFRVDTPAAGGRFSGRFYWRGFYVEIS</sequence>